<comment type="caution">
    <text evidence="1">The sequence shown here is derived from an EMBL/GenBank/DDBJ whole genome shotgun (WGS) entry which is preliminary data.</text>
</comment>
<dbReference type="VEuPathDB" id="FungiDB:FUN_008997"/>
<dbReference type="Proteomes" id="UP000233469">
    <property type="component" value="Unassembled WGS sequence"/>
</dbReference>
<accession>A0A2N1M0Z7</accession>
<protein>
    <submittedName>
        <fullName evidence="1">Uncharacterized protein</fullName>
    </submittedName>
</protein>
<evidence type="ECO:0000313" key="1">
    <source>
        <dbReference type="EMBL" id="PKK55322.1"/>
    </source>
</evidence>
<gene>
    <name evidence="1" type="ORF">RhiirC2_859070</name>
</gene>
<name>A0A2N1M0Z7_9GLOM</name>
<reference evidence="1 2" key="2">
    <citation type="submission" date="2017-10" db="EMBL/GenBank/DDBJ databases">
        <title>Extensive intraspecific genome diversity in a model arbuscular mycorrhizal fungus.</title>
        <authorList>
            <person name="Chen E.C.H."/>
            <person name="Morin E."/>
            <person name="Baudet D."/>
            <person name="Noel J."/>
            <person name="Ndikumana S."/>
            <person name="Charron P."/>
            <person name="St-Onge C."/>
            <person name="Giorgi J."/>
            <person name="Grigoriev I.V."/>
            <person name="Roux C."/>
            <person name="Martin F.M."/>
            <person name="Corradi N."/>
        </authorList>
    </citation>
    <scope>NUCLEOTIDE SEQUENCE [LARGE SCALE GENOMIC DNA]</scope>
    <source>
        <strain evidence="1 2">C2</strain>
    </source>
</reference>
<dbReference type="EMBL" id="LLXL01007898">
    <property type="protein sequence ID" value="PKK55322.1"/>
    <property type="molecule type" value="Genomic_DNA"/>
</dbReference>
<sequence length="60" mass="6947">MDNEWKNAKLKLEKLFADEEMRGTIKGQLLRIDMKERLEYFEGSDKEVKASLGTLLLGES</sequence>
<proteinExistence type="predicted"/>
<organism evidence="1 2">
    <name type="scientific">Rhizophagus irregularis</name>
    <dbReference type="NCBI Taxonomy" id="588596"/>
    <lineage>
        <taxon>Eukaryota</taxon>
        <taxon>Fungi</taxon>
        <taxon>Fungi incertae sedis</taxon>
        <taxon>Mucoromycota</taxon>
        <taxon>Glomeromycotina</taxon>
        <taxon>Glomeromycetes</taxon>
        <taxon>Glomerales</taxon>
        <taxon>Glomeraceae</taxon>
        <taxon>Rhizophagus</taxon>
    </lineage>
</organism>
<evidence type="ECO:0000313" key="2">
    <source>
        <dbReference type="Proteomes" id="UP000233469"/>
    </source>
</evidence>
<reference evidence="1 2" key="1">
    <citation type="submission" date="2016-04" db="EMBL/GenBank/DDBJ databases">
        <title>Genome analyses suggest a sexual origin of heterokaryosis in a supposedly ancient asexual fungus.</title>
        <authorList>
            <person name="Ropars J."/>
            <person name="Sedzielewska K."/>
            <person name="Noel J."/>
            <person name="Charron P."/>
            <person name="Farinelli L."/>
            <person name="Marton T."/>
            <person name="Kruger M."/>
            <person name="Pelin A."/>
            <person name="Brachmann A."/>
            <person name="Corradi N."/>
        </authorList>
    </citation>
    <scope>NUCLEOTIDE SEQUENCE [LARGE SCALE GENOMIC DNA]</scope>
    <source>
        <strain evidence="1 2">C2</strain>
    </source>
</reference>
<dbReference type="AlphaFoldDB" id="A0A2N1M0Z7"/>